<dbReference type="InterPro" id="IPR006656">
    <property type="entry name" value="Mopterin_OxRdtase"/>
</dbReference>
<keyword evidence="8" id="KW-0677">Repeat</keyword>
<dbReference type="CDD" id="cd00207">
    <property type="entry name" value="fer2"/>
    <property type="match status" value="1"/>
</dbReference>
<dbReference type="InterPro" id="IPR041924">
    <property type="entry name" value="Formate_Dh-H_N"/>
</dbReference>
<dbReference type="FunFam" id="3.30.70.20:FF:000032">
    <property type="entry name" value="Formate dehydrogenase, alpha subunit"/>
    <property type="match status" value="1"/>
</dbReference>
<evidence type="ECO:0000259" key="16">
    <source>
        <dbReference type="PROSITE" id="PS51839"/>
    </source>
</evidence>
<evidence type="ECO:0000256" key="1">
    <source>
        <dbReference type="ARBA" id="ARBA00001942"/>
    </source>
</evidence>
<evidence type="ECO:0000256" key="9">
    <source>
        <dbReference type="ARBA" id="ARBA00023002"/>
    </source>
</evidence>
<dbReference type="InterPro" id="IPR019574">
    <property type="entry name" value="NADH_UbQ_OxRdtase_Gsu_4Fe4S-bd"/>
</dbReference>
<evidence type="ECO:0000313" key="17">
    <source>
        <dbReference type="EMBL" id="GGM71000.1"/>
    </source>
</evidence>
<dbReference type="GO" id="GO:0046872">
    <property type="term" value="F:metal ion binding"/>
    <property type="evidence" value="ECO:0007669"/>
    <property type="project" value="UniProtKB-KW"/>
</dbReference>
<dbReference type="Gene3D" id="3.40.50.740">
    <property type="match status" value="1"/>
</dbReference>
<keyword evidence="10" id="KW-0408">Iron</keyword>
<dbReference type="PROSITE" id="PS51085">
    <property type="entry name" value="2FE2S_FER_2"/>
    <property type="match status" value="1"/>
</dbReference>
<keyword evidence="11" id="KW-0411">Iron-sulfur</keyword>
<dbReference type="Gene3D" id="3.40.228.10">
    <property type="entry name" value="Dimethylsulfoxide Reductase, domain 2"/>
    <property type="match status" value="1"/>
</dbReference>
<dbReference type="InterPro" id="IPR006657">
    <property type="entry name" value="MoPterin_dinucl-bd_dom"/>
</dbReference>
<dbReference type="PROSITE" id="PS51669">
    <property type="entry name" value="4FE4S_MOW_BIS_MGD"/>
    <property type="match status" value="1"/>
</dbReference>
<sequence>MSGELAIQLNGLEFRAREGETVLQALMSAGVDIPHVCYHPSLGPIQTCDTCIVEVDGKLKRACATPLSEGMKVETKSPRVMEARLEAVNRILHNHDLYCTVCENNNGDCALHEAVHMLNMDSQKYPFEKKPYEVDDSNPFYRYDPNQCILCGRCVEACQNVEVNETLSIDWSLERPRVVWDHGVPINESSCVSCGHCVTVCPVNALMEKSMLGEAGYLTSIPQDTKEKLIDFVKSLEPAIGMRPIMALSNAESALRSTQIKKTKTVCTYCGVGCSFEMWTKGRKILKVQPVPEGPANGISTCIKGKFGWDFVNSSDRLTRPLIRDGNRFREATWEEAIDRVARGLMRIKEKYGGDAIEFIASSKGTNEESYLLQKLARQVFGTNNVDNSSRFCQAPATTGLWRTVGYGGDSGSISDIYSADLILAVGTNTAESHPVIATRIKRAHKLRGQKLIVADIRKHEMAERADLFIHPRPGTDLVWLSAVTKYIIDQGWEDRKFIEERTTGFEEYRKSLEPFTLDFAERETGIPREQLIRVAEMIHEAKSVCALWAMGVTQHQMGSDTSTAISNLLLVTGNYGRPGTGAYPLRGHNNVQGTSDFGAMSAYLPGYQKVSDPEARAKFEKAWNCKIPEKGGFDNNSCLEAIEEGKIKAMYVVGEELTTTGSDTNYIKKMLSSLEFLVVQDVFFSETARFADVVLPACTSLEKEGTFVNTERRIQRIYKVMEPMGESKPDFEIIQMVARACGANWNYSHPSEVMDEVAKLAPIFAGVSYDRLEGFNSLQWPVGPDGKDTPLLYTERFNFPDGRARFYPLEYRHPLFPDDEFDLMLNNGRVLEHFHEGNETYRSPGISEKVPNSFLEISPELARERGIETGDMVRVISRWGQVRTVALVTDRVSGKELYMPMNGRGEEAINILTGRIMDPDSHTPAYKELPVRVEKIGKKGKSPLPLNNPRFYQRNPRPGVEVEKKWARKDYVPITED</sequence>
<evidence type="ECO:0000313" key="18">
    <source>
        <dbReference type="Proteomes" id="UP000632195"/>
    </source>
</evidence>
<dbReference type="PROSITE" id="PS51839">
    <property type="entry name" value="4FE4S_HC3"/>
    <property type="match status" value="1"/>
</dbReference>
<dbReference type="Gene3D" id="3.30.70.20">
    <property type="match status" value="1"/>
</dbReference>
<dbReference type="CDD" id="cd02753">
    <property type="entry name" value="MopB_Formate-Dh-H"/>
    <property type="match status" value="1"/>
</dbReference>
<comment type="cofactor">
    <cofactor evidence="1">
        <name>Mo-bis(molybdopterin guanine dinucleotide)</name>
        <dbReference type="ChEBI" id="CHEBI:60539"/>
    </cofactor>
</comment>
<proteinExistence type="inferred from homology"/>
<dbReference type="PROSITE" id="PS00490">
    <property type="entry name" value="MOLYBDOPTERIN_PROK_2"/>
    <property type="match status" value="1"/>
</dbReference>
<dbReference type="GO" id="GO:0051539">
    <property type="term" value="F:4 iron, 4 sulfur cluster binding"/>
    <property type="evidence" value="ECO:0007669"/>
    <property type="project" value="UniProtKB-KW"/>
</dbReference>
<dbReference type="PIRSF" id="PIRSF036643">
    <property type="entry name" value="FDH_alpha"/>
    <property type="match status" value="1"/>
</dbReference>
<comment type="caution">
    <text evidence="17">The sequence shown here is derived from an EMBL/GenBank/DDBJ whole genome shotgun (WGS) entry which is preliminary data.</text>
</comment>
<evidence type="ECO:0000256" key="6">
    <source>
        <dbReference type="ARBA" id="ARBA00022714"/>
    </source>
</evidence>
<evidence type="ECO:0000256" key="10">
    <source>
        <dbReference type="ARBA" id="ARBA00023004"/>
    </source>
</evidence>
<dbReference type="Pfam" id="PF12838">
    <property type="entry name" value="Fer4_7"/>
    <property type="match status" value="1"/>
</dbReference>
<dbReference type="EMBL" id="BMNY01000001">
    <property type="protein sequence ID" value="GGM71000.1"/>
    <property type="molecule type" value="Genomic_DNA"/>
</dbReference>
<evidence type="ECO:0000259" key="15">
    <source>
        <dbReference type="PROSITE" id="PS51669"/>
    </source>
</evidence>
<comment type="similarity">
    <text evidence="3">In the C-terminal section; belongs to the prokaryotic molybdopterin-containing oxidoreductase family.</text>
</comment>
<evidence type="ECO:0000256" key="7">
    <source>
        <dbReference type="ARBA" id="ARBA00022723"/>
    </source>
</evidence>
<evidence type="ECO:0000256" key="5">
    <source>
        <dbReference type="ARBA" id="ARBA00022505"/>
    </source>
</evidence>
<dbReference type="InterPro" id="IPR036010">
    <property type="entry name" value="2Fe-2S_ferredoxin-like_sf"/>
</dbReference>
<dbReference type="InterPro" id="IPR050123">
    <property type="entry name" value="Prok_molybdopt-oxidoreductase"/>
</dbReference>
<reference evidence="17" key="2">
    <citation type="submission" date="2022-09" db="EMBL/GenBank/DDBJ databases">
        <authorList>
            <person name="Sun Q."/>
            <person name="Ohkuma M."/>
        </authorList>
    </citation>
    <scope>NUCLEOTIDE SEQUENCE</scope>
    <source>
        <strain evidence="17">JCM 13583</strain>
    </source>
</reference>
<dbReference type="InterPro" id="IPR006478">
    <property type="entry name" value="Formate_DH_asu"/>
</dbReference>
<dbReference type="PROSITE" id="PS00932">
    <property type="entry name" value="MOLYBDOPTERIN_PROK_3"/>
    <property type="match status" value="1"/>
</dbReference>
<dbReference type="InterPro" id="IPR006963">
    <property type="entry name" value="Mopterin_OxRdtase_4Fe-4S_dom"/>
</dbReference>
<dbReference type="Gene3D" id="2.20.25.90">
    <property type="entry name" value="ADC-like domains"/>
    <property type="match status" value="1"/>
</dbReference>
<dbReference type="RefSeq" id="WP_229657467.1">
    <property type="nucleotide sequence ID" value="NZ_BMNY01000001.1"/>
</dbReference>
<dbReference type="GO" id="GO:0043546">
    <property type="term" value="F:molybdopterin cofactor binding"/>
    <property type="evidence" value="ECO:0007669"/>
    <property type="project" value="InterPro"/>
</dbReference>
<keyword evidence="5" id="KW-0500">Molybdenum</keyword>
<dbReference type="FunFam" id="3.10.20.740:FF:000003">
    <property type="entry name" value="Formate dehydrogenase subunit alpha"/>
    <property type="match status" value="1"/>
</dbReference>
<dbReference type="FunFam" id="2.20.25.90:FF:000001">
    <property type="entry name" value="Formate dehydrogenase subunit alpha"/>
    <property type="match status" value="1"/>
</dbReference>
<dbReference type="GO" id="GO:0022904">
    <property type="term" value="P:respiratory electron transport chain"/>
    <property type="evidence" value="ECO:0007669"/>
    <property type="project" value="TreeGrafter"/>
</dbReference>
<dbReference type="GO" id="GO:0003954">
    <property type="term" value="F:NADH dehydrogenase activity"/>
    <property type="evidence" value="ECO:0007669"/>
    <property type="project" value="TreeGrafter"/>
</dbReference>
<dbReference type="GO" id="GO:0016020">
    <property type="term" value="C:membrane"/>
    <property type="evidence" value="ECO:0007669"/>
    <property type="project" value="TreeGrafter"/>
</dbReference>
<evidence type="ECO:0000256" key="3">
    <source>
        <dbReference type="ARBA" id="ARBA00007023"/>
    </source>
</evidence>
<evidence type="ECO:0000259" key="14">
    <source>
        <dbReference type="PROSITE" id="PS51379"/>
    </source>
</evidence>
<protein>
    <submittedName>
        <fullName evidence="17">Oxidoreductase YjgC</fullName>
    </submittedName>
</protein>
<keyword evidence="9" id="KW-0560">Oxidoreductase</keyword>
<dbReference type="PANTHER" id="PTHR43105">
    <property type="entry name" value="RESPIRATORY NITRATE REDUCTASE"/>
    <property type="match status" value="1"/>
</dbReference>
<evidence type="ECO:0000256" key="12">
    <source>
        <dbReference type="ARBA" id="ARBA00034078"/>
    </source>
</evidence>
<feature type="domain" description="2Fe-2S ferredoxin-type" evidence="13">
    <location>
        <begin position="3"/>
        <end position="79"/>
    </location>
</feature>
<dbReference type="InterPro" id="IPR009010">
    <property type="entry name" value="Asp_de-COase-like_dom_sf"/>
</dbReference>
<dbReference type="CDD" id="cd02792">
    <property type="entry name" value="MopB_CT_Formate-Dh-Na-like"/>
    <property type="match status" value="1"/>
</dbReference>
<dbReference type="Gene3D" id="3.10.20.740">
    <property type="match status" value="1"/>
</dbReference>
<dbReference type="Pfam" id="PF13510">
    <property type="entry name" value="Fer2_4"/>
    <property type="match status" value="1"/>
</dbReference>
<dbReference type="Pfam" id="PF00384">
    <property type="entry name" value="Molybdopterin"/>
    <property type="match status" value="1"/>
</dbReference>
<keyword evidence="7" id="KW-0479">Metal-binding</keyword>
<dbReference type="SMART" id="SM00926">
    <property type="entry name" value="Molybdop_Fe4S4"/>
    <property type="match status" value="1"/>
</dbReference>
<dbReference type="GO" id="GO:0051537">
    <property type="term" value="F:2 iron, 2 sulfur cluster binding"/>
    <property type="evidence" value="ECO:0007669"/>
    <property type="project" value="UniProtKB-KW"/>
</dbReference>
<keyword evidence="18" id="KW-1185">Reference proteome</keyword>
<evidence type="ECO:0000256" key="2">
    <source>
        <dbReference type="ARBA" id="ARBA00001966"/>
    </source>
</evidence>
<feature type="domain" description="4Fe-4S ferredoxin-type" evidence="14">
    <location>
        <begin position="139"/>
        <end position="166"/>
    </location>
</feature>
<dbReference type="Pfam" id="PF10588">
    <property type="entry name" value="NADH-G_4Fe-4S_3"/>
    <property type="match status" value="1"/>
</dbReference>
<name>A0AA37BQR4_9ARCH</name>
<dbReference type="FunFam" id="2.40.40.20:FF:000005">
    <property type="entry name" value="Periplasmic nitrate reductase"/>
    <property type="match status" value="1"/>
</dbReference>
<dbReference type="FunFam" id="3.40.228.10:FF:000002">
    <property type="entry name" value="Formate dehydrogenase subunit alpha"/>
    <property type="match status" value="1"/>
</dbReference>
<dbReference type="PANTHER" id="PTHR43105:SF14">
    <property type="entry name" value="FORMATE DEHYDROGENASE H"/>
    <property type="match status" value="1"/>
</dbReference>
<feature type="domain" description="4Fe-4S ferredoxin-type" evidence="14">
    <location>
        <begin position="182"/>
        <end position="211"/>
    </location>
</feature>
<dbReference type="PROSITE" id="PS51379">
    <property type="entry name" value="4FE4S_FER_2"/>
    <property type="match status" value="2"/>
</dbReference>
<evidence type="ECO:0000256" key="4">
    <source>
        <dbReference type="ARBA" id="ARBA00022485"/>
    </source>
</evidence>
<evidence type="ECO:0000256" key="11">
    <source>
        <dbReference type="ARBA" id="ARBA00023014"/>
    </source>
</evidence>
<dbReference type="PROSITE" id="PS00198">
    <property type="entry name" value="4FE4S_FER_1"/>
    <property type="match status" value="1"/>
</dbReference>
<dbReference type="InterPro" id="IPR017900">
    <property type="entry name" value="4Fe4S_Fe_S_CS"/>
</dbReference>
<dbReference type="SMART" id="SM00929">
    <property type="entry name" value="NADH-G_4Fe-4S_3"/>
    <property type="match status" value="1"/>
</dbReference>
<dbReference type="InterPro" id="IPR017896">
    <property type="entry name" value="4Fe4S_Fe-S-bd"/>
</dbReference>
<comment type="cofactor">
    <cofactor evidence="12">
        <name>[2Fe-2S] cluster</name>
        <dbReference type="ChEBI" id="CHEBI:190135"/>
    </cofactor>
</comment>
<reference evidence="17" key="1">
    <citation type="journal article" date="2014" name="Int. J. Syst. Evol. Microbiol.">
        <title>Complete genome sequence of Corynebacterium casei LMG S-19264T (=DSM 44701T), isolated from a smear-ripened cheese.</title>
        <authorList>
            <consortium name="US DOE Joint Genome Institute (JGI-PGF)"/>
            <person name="Walter F."/>
            <person name="Albersmeier A."/>
            <person name="Kalinowski J."/>
            <person name="Ruckert C."/>
        </authorList>
    </citation>
    <scope>NUCLEOTIDE SEQUENCE</scope>
    <source>
        <strain evidence="17">JCM 13583</strain>
    </source>
</reference>
<dbReference type="GO" id="GO:0008863">
    <property type="term" value="F:formate dehydrogenase (NAD+) activity"/>
    <property type="evidence" value="ECO:0007669"/>
    <property type="project" value="InterPro"/>
</dbReference>
<dbReference type="GO" id="GO:0015942">
    <property type="term" value="P:formate metabolic process"/>
    <property type="evidence" value="ECO:0007669"/>
    <property type="project" value="InterPro"/>
</dbReference>
<dbReference type="AlphaFoldDB" id="A0AA37BQR4"/>
<dbReference type="SUPFAM" id="SSF54292">
    <property type="entry name" value="2Fe-2S ferredoxin-like"/>
    <property type="match status" value="1"/>
</dbReference>
<accession>A0AA37BQR4</accession>
<dbReference type="SUPFAM" id="SSF50692">
    <property type="entry name" value="ADC-like"/>
    <property type="match status" value="1"/>
</dbReference>
<dbReference type="SUPFAM" id="SSF54862">
    <property type="entry name" value="4Fe-4S ferredoxins"/>
    <property type="match status" value="1"/>
</dbReference>
<dbReference type="Proteomes" id="UP000632195">
    <property type="component" value="Unassembled WGS sequence"/>
</dbReference>
<dbReference type="InterPro" id="IPR006655">
    <property type="entry name" value="Mopterin_OxRdtase_prok_CS"/>
</dbReference>
<gene>
    <name evidence="17" type="primary">yjgC</name>
    <name evidence="17" type="ORF">GCM10007108_06320</name>
</gene>
<feature type="domain" description="4Fe-4S Mo/W bis-MGD-type" evidence="15">
    <location>
        <begin position="260"/>
        <end position="316"/>
    </location>
</feature>
<dbReference type="SUPFAM" id="SSF53706">
    <property type="entry name" value="Formate dehydrogenase/DMSO reductase, domains 1-3"/>
    <property type="match status" value="1"/>
</dbReference>
<organism evidence="17 18">
    <name type="scientific">Thermogymnomonas acidicola</name>
    <dbReference type="NCBI Taxonomy" id="399579"/>
    <lineage>
        <taxon>Archaea</taxon>
        <taxon>Methanobacteriati</taxon>
        <taxon>Thermoplasmatota</taxon>
        <taxon>Thermoplasmata</taxon>
        <taxon>Thermoplasmatales</taxon>
        <taxon>Thermogymnomonas</taxon>
    </lineage>
</organism>
<evidence type="ECO:0000256" key="8">
    <source>
        <dbReference type="ARBA" id="ARBA00022737"/>
    </source>
</evidence>
<keyword evidence="4" id="KW-0004">4Fe-4S</keyword>
<keyword evidence="6" id="KW-0001">2Fe-2S</keyword>
<dbReference type="Pfam" id="PF01568">
    <property type="entry name" value="Molydop_binding"/>
    <property type="match status" value="1"/>
</dbReference>
<evidence type="ECO:0000259" key="13">
    <source>
        <dbReference type="PROSITE" id="PS51085"/>
    </source>
</evidence>
<dbReference type="NCBIfam" id="TIGR01591">
    <property type="entry name" value="Fdh-alpha"/>
    <property type="match status" value="1"/>
</dbReference>
<dbReference type="Pfam" id="PF04879">
    <property type="entry name" value="Molybdop_Fe4S4"/>
    <property type="match status" value="1"/>
</dbReference>
<feature type="domain" description="4Fe-4S His(Cys)3-ligated-type" evidence="16">
    <location>
        <begin position="79"/>
        <end position="119"/>
    </location>
</feature>
<dbReference type="Gene3D" id="2.40.40.20">
    <property type="match status" value="1"/>
</dbReference>
<dbReference type="InterPro" id="IPR001041">
    <property type="entry name" value="2Fe-2S_ferredoxin-type"/>
</dbReference>
<comment type="cofactor">
    <cofactor evidence="2">
        <name>[4Fe-4S] cluster</name>
        <dbReference type="ChEBI" id="CHEBI:49883"/>
    </cofactor>
</comment>